<feature type="transmembrane region" description="Helical" evidence="11">
    <location>
        <begin position="12"/>
        <end position="31"/>
    </location>
</feature>
<feature type="coiled-coil region" evidence="10">
    <location>
        <begin position="80"/>
        <end position="107"/>
    </location>
</feature>
<dbReference type="InParanoid" id="A7TE26"/>
<keyword evidence="3" id="KW-0328">Glycosyltransferase</keyword>
<dbReference type="PhylomeDB" id="A7TE26"/>
<evidence type="ECO:0000256" key="10">
    <source>
        <dbReference type="SAM" id="Coils"/>
    </source>
</evidence>
<keyword evidence="8" id="KW-0333">Golgi apparatus</keyword>
<keyword evidence="13" id="KW-1185">Reference proteome</keyword>
<dbReference type="Proteomes" id="UP000000267">
    <property type="component" value="Unassembled WGS sequence"/>
</dbReference>
<evidence type="ECO:0000256" key="11">
    <source>
        <dbReference type="SAM" id="Phobius"/>
    </source>
</evidence>
<dbReference type="GO" id="GO:0006487">
    <property type="term" value="P:protein N-linked glycosylation"/>
    <property type="evidence" value="ECO:0007669"/>
    <property type="project" value="TreeGrafter"/>
</dbReference>
<evidence type="ECO:0000256" key="2">
    <source>
        <dbReference type="ARBA" id="ARBA00009003"/>
    </source>
</evidence>
<dbReference type="SUPFAM" id="SSF53448">
    <property type="entry name" value="Nucleotide-diphospho-sugar transferases"/>
    <property type="match status" value="1"/>
</dbReference>
<dbReference type="STRING" id="436907.A7TE26"/>
<name>A7TE26_VANPO</name>
<dbReference type="KEGG" id="vpo:Kpol_1018p186"/>
<evidence type="ECO:0000313" key="12">
    <source>
        <dbReference type="EMBL" id="EDO19646.1"/>
    </source>
</evidence>
<keyword evidence="6" id="KW-0735">Signal-anchor</keyword>
<keyword evidence="7 11" id="KW-1133">Transmembrane helix</keyword>
<dbReference type="FunCoup" id="A7TE26">
    <property type="interactions" value="125"/>
</dbReference>
<evidence type="ECO:0000256" key="7">
    <source>
        <dbReference type="ARBA" id="ARBA00022989"/>
    </source>
</evidence>
<dbReference type="HOGENOM" id="CLU_022381_5_0_1"/>
<evidence type="ECO:0008006" key="14">
    <source>
        <dbReference type="Google" id="ProtNLM"/>
    </source>
</evidence>
<dbReference type="PANTHER" id="PTHR31834">
    <property type="entry name" value="INITIATION-SPECIFIC ALPHA-1,6-MANNOSYLTRANSFERASE"/>
    <property type="match status" value="1"/>
</dbReference>
<keyword evidence="9 11" id="KW-0472">Membrane</keyword>
<dbReference type="EMBL" id="DS480378">
    <property type="protein sequence ID" value="EDO19646.1"/>
    <property type="molecule type" value="Genomic_DNA"/>
</dbReference>
<dbReference type="Pfam" id="PF04488">
    <property type="entry name" value="Gly_transf_sug"/>
    <property type="match status" value="1"/>
</dbReference>
<dbReference type="GO" id="GO:0000009">
    <property type="term" value="F:alpha-1,6-mannosyltransferase activity"/>
    <property type="evidence" value="ECO:0007669"/>
    <property type="project" value="InterPro"/>
</dbReference>
<comment type="subcellular location">
    <subcellularLocation>
        <location evidence="1">Golgi apparatus membrane</location>
        <topology evidence="1">Single-pass type II membrane protein</topology>
    </subcellularLocation>
</comment>
<evidence type="ECO:0000256" key="3">
    <source>
        <dbReference type="ARBA" id="ARBA00022676"/>
    </source>
</evidence>
<evidence type="ECO:0000256" key="6">
    <source>
        <dbReference type="ARBA" id="ARBA00022968"/>
    </source>
</evidence>
<evidence type="ECO:0000256" key="9">
    <source>
        <dbReference type="ARBA" id="ARBA00023136"/>
    </source>
</evidence>
<dbReference type="OMA" id="WIPENVS"/>
<dbReference type="PANTHER" id="PTHR31834:SF11">
    <property type="entry name" value="GLYCOSYLTRANSFERASE HOC1-RELATED"/>
    <property type="match status" value="1"/>
</dbReference>
<dbReference type="GeneID" id="5548012"/>
<organism evidence="13">
    <name type="scientific">Vanderwaltozyma polyspora (strain ATCC 22028 / DSM 70294 / BCRC 21397 / CBS 2163 / NBRC 10782 / NRRL Y-8283 / UCD 57-17)</name>
    <name type="common">Kluyveromyces polysporus</name>
    <dbReference type="NCBI Taxonomy" id="436907"/>
    <lineage>
        <taxon>Eukaryota</taxon>
        <taxon>Fungi</taxon>
        <taxon>Dikarya</taxon>
        <taxon>Ascomycota</taxon>
        <taxon>Saccharomycotina</taxon>
        <taxon>Saccharomycetes</taxon>
        <taxon>Saccharomycetales</taxon>
        <taxon>Saccharomycetaceae</taxon>
        <taxon>Vanderwaltozyma</taxon>
    </lineage>
</organism>
<protein>
    <recommendedName>
        <fullName evidence="14">Glycosyltransferase HOC1</fullName>
    </recommendedName>
</protein>
<comment type="similarity">
    <text evidence="2">Belongs to the glycosyltransferase 32 family.</text>
</comment>
<keyword evidence="10" id="KW-0175">Coiled coil</keyword>
<evidence type="ECO:0000256" key="5">
    <source>
        <dbReference type="ARBA" id="ARBA00022692"/>
    </source>
</evidence>
<evidence type="ECO:0000256" key="1">
    <source>
        <dbReference type="ARBA" id="ARBA00004323"/>
    </source>
</evidence>
<proteinExistence type="inferred from homology"/>
<dbReference type="RefSeq" id="XP_001647504.1">
    <property type="nucleotide sequence ID" value="XM_001647454.1"/>
</dbReference>
<dbReference type="InterPro" id="IPR029044">
    <property type="entry name" value="Nucleotide-diphossugar_trans"/>
</dbReference>
<dbReference type="Gene3D" id="3.90.550.20">
    <property type="match status" value="1"/>
</dbReference>
<keyword evidence="5 11" id="KW-0812">Transmembrane</keyword>
<reference evidence="12 13" key="1">
    <citation type="journal article" date="2007" name="Proc. Natl. Acad. Sci. U.S.A.">
        <title>Independent sorting-out of thousands of duplicated gene pairs in two yeast species descended from a whole-genome duplication.</title>
        <authorList>
            <person name="Scannell D.R."/>
            <person name="Frank A.C."/>
            <person name="Conant G.C."/>
            <person name="Byrne K.P."/>
            <person name="Woolfit M."/>
            <person name="Wolfe K.H."/>
        </authorList>
    </citation>
    <scope>NUCLEOTIDE SEQUENCE [LARGE SCALE GENOMIC DNA]</scope>
    <source>
        <strain evidence="13">ATCC 22028 / DSM 70294 / BCRC 21397 / CBS 2163 / NBRC 10782 / NRRL Y-8283 / UCD 57-17</strain>
    </source>
</reference>
<dbReference type="AlphaFoldDB" id="A7TE26"/>
<dbReference type="eggNOG" id="ENOG502QW2I">
    <property type="taxonomic scope" value="Eukaryota"/>
</dbReference>
<evidence type="ECO:0000256" key="8">
    <source>
        <dbReference type="ARBA" id="ARBA00023034"/>
    </source>
</evidence>
<gene>
    <name evidence="12" type="ORF">Kpol_1018p186</name>
</gene>
<dbReference type="GO" id="GO:0000136">
    <property type="term" value="C:mannan polymerase complex"/>
    <property type="evidence" value="ECO:0007669"/>
    <property type="project" value="TreeGrafter"/>
</dbReference>
<dbReference type="InterPro" id="IPR039367">
    <property type="entry name" value="Och1-like"/>
</dbReference>
<dbReference type="OrthoDB" id="411251at2759"/>
<accession>A7TE26</accession>
<dbReference type="FunFam" id="3.90.550.20:FF:000002">
    <property type="entry name" value="Initiation-specific alpha-1,6-mannosyltransferase"/>
    <property type="match status" value="1"/>
</dbReference>
<dbReference type="InterPro" id="IPR007577">
    <property type="entry name" value="GlycoTrfase_DXD_sugar-bd_CS"/>
</dbReference>
<keyword evidence="4" id="KW-0808">Transferase</keyword>
<evidence type="ECO:0000256" key="4">
    <source>
        <dbReference type="ARBA" id="ARBA00022679"/>
    </source>
</evidence>
<sequence length="408" mass="47504">MGKAKRNTNVKRLILTIMMSIIGLYGLMRFLNNHKSTDLQKILQNLPKEISQNVLQAASTQQKNDVDVIAKFEELFGEIKKNQEEQARQLERQRRVLERKIQKLKQGSQGDTLRERLAYTFEYDASKKFPAFIWQLSPFDDPREDRQKINGDSNEDTISLVKNSVRLWDDKNPGFVHEKLDDHVMGALVHHFYSSTPEVIKAYEALPSKLLKIDFFKYLILLARGGIYADIDTEPLQPIPNWLPEHISPSSIGLIVGIEHDAKTQDWKNYYVRRLQFGTWIIQCKPGHPVLREIVARITEETLKRKTENGLNVNLRNDLMVMKWTGSGIWTDVIFSYFNDYLKSGINKKVNWKEFTSLNEPKLLSDILVYPKYSFDVPKDAKDNNNEKSYYLVSHRMKKTWKALPNGK</sequence>
<evidence type="ECO:0000313" key="13">
    <source>
        <dbReference type="Proteomes" id="UP000000267"/>
    </source>
</evidence>